<dbReference type="STRING" id="1325734.A0A428PK43"/>
<proteinExistence type="predicted"/>
<evidence type="ECO:0000313" key="1">
    <source>
        <dbReference type="EMBL" id="RSL53393.1"/>
    </source>
</evidence>
<dbReference type="OrthoDB" id="20872at2759"/>
<keyword evidence="2" id="KW-1185">Reference proteome</keyword>
<comment type="caution">
    <text evidence="1">The sequence shown here is derived from an EMBL/GenBank/DDBJ whole genome shotgun (WGS) entry which is preliminary data.</text>
</comment>
<sequence length="57" mass="6107">MDPVSAIGLVAGIVQLVELSTKETKRLIDLSSTALQDDMPQAFKQIKTALPLIVADI</sequence>
<organism evidence="1 2">
    <name type="scientific">Fusarium duplospermum</name>
    <dbReference type="NCBI Taxonomy" id="1325734"/>
    <lineage>
        <taxon>Eukaryota</taxon>
        <taxon>Fungi</taxon>
        <taxon>Dikarya</taxon>
        <taxon>Ascomycota</taxon>
        <taxon>Pezizomycotina</taxon>
        <taxon>Sordariomycetes</taxon>
        <taxon>Hypocreomycetidae</taxon>
        <taxon>Hypocreales</taxon>
        <taxon>Nectriaceae</taxon>
        <taxon>Fusarium</taxon>
        <taxon>Fusarium solani species complex</taxon>
    </lineage>
</organism>
<dbReference type="EMBL" id="NKCI01000123">
    <property type="protein sequence ID" value="RSL53393.1"/>
    <property type="molecule type" value="Genomic_DNA"/>
</dbReference>
<reference evidence="1 2" key="1">
    <citation type="submission" date="2017-06" db="EMBL/GenBank/DDBJ databases">
        <title>Comparative genomic analysis of Ambrosia Fusariam Clade fungi.</title>
        <authorList>
            <person name="Stajich J.E."/>
            <person name="Carrillo J."/>
            <person name="Kijimoto T."/>
            <person name="Eskalen A."/>
            <person name="O'Donnell K."/>
            <person name="Kasson M."/>
        </authorList>
    </citation>
    <scope>NUCLEOTIDE SEQUENCE [LARGE SCALE GENOMIC DNA]</scope>
    <source>
        <strain evidence="1 2">NRRL62584</strain>
    </source>
</reference>
<gene>
    <name evidence="1" type="ORF">CEP54_010423</name>
</gene>
<protein>
    <submittedName>
        <fullName evidence="1">Uncharacterized protein</fullName>
    </submittedName>
</protein>
<accession>A0A428PK43</accession>
<evidence type="ECO:0000313" key="2">
    <source>
        <dbReference type="Proteomes" id="UP000288168"/>
    </source>
</evidence>
<dbReference type="Proteomes" id="UP000288168">
    <property type="component" value="Unassembled WGS sequence"/>
</dbReference>
<name>A0A428PK43_9HYPO</name>
<dbReference type="AlphaFoldDB" id="A0A428PK43"/>